<dbReference type="AlphaFoldDB" id="A0A7S9DZU2"/>
<gene>
    <name evidence="1" type="ORF">IT774_07530</name>
</gene>
<proteinExistence type="predicted"/>
<name>A0A7S9DZU2_9ALTE</name>
<dbReference type="EMBL" id="CP064795">
    <property type="protein sequence ID" value="QPG06945.1"/>
    <property type="molecule type" value="Genomic_DNA"/>
</dbReference>
<keyword evidence="2" id="KW-1185">Reference proteome</keyword>
<reference evidence="1 2" key="1">
    <citation type="submission" date="2020-11" db="EMBL/GenBank/DDBJ databases">
        <title>Complete genome sequence for Salinimonas sp. strain G2-b.</title>
        <authorList>
            <person name="Park S.-J."/>
        </authorList>
    </citation>
    <scope>NUCLEOTIDE SEQUENCE [LARGE SCALE GENOMIC DNA]</scope>
    <source>
        <strain evidence="1 2">G2-b</strain>
    </source>
</reference>
<protein>
    <submittedName>
        <fullName evidence="1">Uncharacterized protein</fullName>
    </submittedName>
</protein>
<dbReference type="Proteomes" id="UP000595095">
    <property type="component" value="Chromosome"/>
</dbReference>
<evidence type="ECO:0000313" key="1">
    <source>
        <dbReference type="EMBL" id="QPG06945.1"/>
    </source>
</evidence>
<organism evidence="1 2">
    <name type="scientific">Salinimonas marina</name>
    <dbReference type="NCBI Taxonomy" id="2785918"/>
    <lineage>
        <taxon>Bacteria</taxon>
        <taxon>Pseudomonadati</taxon>
        <taxon>Pseudomonadota</taxon>
        <taxon>Gammaproteobacteria</taxon>
        <taxon>Alteromonadales</taxon>
        <taxon>Alteromonadaceae</taxon>
        <taxon>Alteromonas/Salinimonas group</taxon>
        <taxon>Salinimonas</taxon>
    </lineage>
</organism>
<sequence>MTYTLNTDQQSAALFGGHYVISTFLNGGTASLEMQHRKSQNWAPLGELTEVIQTVYIPAGAKIRITKTGSATVEISA</sequence>
<dbReference type="RefSeq" id="WP_195812017.1">
    <property type="nucleotide sequence ID" value="NZ_CP064795.1"/>
</dbReference>
<dbReference type="KEGG" id="smaa:IT774_07530"/>
<accession>A0A7S9DZU2</accession>
<evidence type="ECO:0000313" key="2">
    <source>
        <dbReference type="Proteomes" id="UP000595095"/>
    </source>
</evidence>